<keyword evidence="1" id="KW-0812">Transmembrane</keyword>
<dbReference type="Proteomes" id="UP000241587">
    <property type="component" value="Unassembled WGS sequence"/>
</dbReference>
<evidence type="ECO:0000256" key="1">
    <source>
        <dbReference type="SAM" id="Phobius"/>
    </source>
</evidence>
<name>A0A2T4GP67_FUSCU</name>
<gene>
    <name evidence="2" type="ORF">FCULG_00001970</name>
</gene>
<feature type="transmembrane region" description="Helical" evidence="1">
    <location>
        <begin position="269"/>
        <end position="294"/>
    </location>
</feature>
<feature type="transmembrane region" description="Helical" evidence="1">
    <location>
        <begin position="12"/>
        <end position="30"/>
    </location>
</feature>
<dbReference type="OrthoDB" id="5217806at2759"/>
<feature type="transmembrane region" description="Helical" evidence="1">
    <location>
        <begin position="225"/>
        <end position="249"/>
    </location>
</feature>
<organism evidence="2 3">
    <name type="scientific">Fusarium culmorum</name>
    <dbReference type="NCBI Taxonomy" id="5516"/>
    <lineage>
        <taxon>Eukaryota</taxon>
        <taxon>Fungi</taxon>
        <taxon>Dikarya</taxon>
        <taxon>Ascomycota</taxon>
        <taxon>Pezizomycotina</taxon>
        <taxon>Sordariomycetes</taxon>
        <taxon>Hypocreomycetidae</taxon>
        <taxon>Hypocreales</taxon>
        <taxon>Nectriaceae</taxon>
        <taxon>Fusarium</taxon>
    </lineage>
</organism>
<accession>A0A2T4GP67</accession>
<dbReference type="OMA" id="ENALTWC"/>
<keyword evidence="1" id="KW-0472">Membrane</keyword>
<feature type="transmembrane region" description="Helical" evidence="1">
    <location>
        <begin position="119"/>
        <end position="137"/>
    </location>
</feature>
<comment type="caution">
    <text evidence="2">The sequence shown here is derived from an EMBL/GenBank/DDBJ whole genome shotgun (WGS) entry which is preliminary data.</text>
</comment>
<feature type="transmembrane region" description="Helical" evidence="1">
    <location>
        <begin position="149"/>
        <end position="169"/>
    </location>
</feature>
<evidence type="ECO:0000313" key="3">
    <source>
        <dbReference type="Proteomes" id="UP000241587"/>
    </source>
</evidence>
<dbReference type="AlphaFoldDB" id="A0A2T4GP67"/>
<sequence>MMNILDKVALAHVVMVAVGSYIPSLYLFFSSLCTVRSQKDPVRTAFTYAKYALFTFSAHAFFDIGNYSTYLIFSATYNYRDPEDEDFDWGRYASMMEALGICTPVFRMVAKLSDVVTDILIAIILLRLSTAILTLYYSGGAAGKKLRHVSYAAAFAMSALALAFFGLQIRSIFDLRYGDIDIGADCYEKGLKVELAASVLIFVISLAVFVKAVMVKKQTKADKDLTWASTMLVVASVVWLLHTSFAMASMAAWENFGSYWSAPRVGYELYFYILEVVFRIWPQFVTLVLVYVMGRAKANGIWSRQQNSSKQDEEGK</sequence>
<proteinExistence type="predicted"/>
<evidence type="ECO:0000313" key="2">
    <source>
        <dbReference type="EMBL" id="PTD05356.1"/>
    </source>
</evidence>
<feature type="transmembrane region" description="Helical" evidence="1">
    <location>
        <begin position="51"/>
        <end position="73"/>
    </location>
</feature>
<reference evidence="2 3" key="1">
    <citation type="submission" date="2018-02" db="EMBL/GenBank/DDBJ databases">
        <title>Fusarium culmorum secondary metabolites in fungal-bacterial-plant interactions.</title>
        <authorList>
            <person name="Schmidt R."/>
        </authorList>
    </citation>
    <scope>NUCLEOTIDE SEQUENCE [LARGE SCALE GENOMIC DNA]</scope>
    <source>
        <strain evidence="2 3">PV</strain>
    </source>
</reference>
<feature type="transmembrane region" description="Helical" evidence="1">
    <location>
        <begin position="195"/>
        <end position="213"/>
    </location>
</feature>
<keyword evidence="1" id="KW-1133">Transmembrane helix</keyword>
<keyword evidence="3" id="KW-1185">Reference proteome</keyword>
<protein>
    <submittedName>
        <fullName evidence="2">Uncharacterized protein</fullName>
    </submittedName>
</protein>
<dbReference type="EMBL" id="PVEM01000012">
    <property type="protein sequence ID" value="PTD05356.1"/>
    <property type="molecule type" value="Genomic_DNA"/>
</dbReference>